<dbReference type="OrthoDB" id="7051771at2"/>
<dbReference type="InterPro" id="IPR004869">
    <property type="entry name" value="MMPL_dom"/>
</dbReference>
<gene>
    <name evidence="10" type="ORF">EF294_05570</name>
</gene>
<dbReference type="GO" id="GO:0005886">
    <property type="term" value="C:plasma membrane"/>
    <property type="evidence" value="ECO:0007669"/>
    <property type="project" value="UniProtKB-SubCell"/>
</dbReference>
<proteinExistence type="inferred from homology"/>
<dbReference type="PROSITE" id="PS50156">
    <property type="entry name" value="SSD"/>
    <property type="match status" value="1"/>
</dbReference>
<dbReference type="PANTHER" id="PTHR33406:SF11">
    <property type="entry name" value="MEMBRANE PROTEIN SCO6666-RELATED"/>
    <property type="match status" value="1"/>
</dbReference>
<feature type="domain" description="SSD" evidence="9">
    <location>
        <begin position="206"/>
        <end position="335"/>
    </location>
</feature>
<dbReference type="EMBL" id="RKMH01000003">
    <property type="protein sequence ID" value="RPA65411.1"/>
    <property type="molecule type" value="Genomic_DNA"/>
</dbReference>
<feature type="transmembrane region" description="Helical" evidence="8">
    <location>
        <begin position="664"/>
        <end position="681"/>
    </location>
</feature>
<organism evidence="10 11">
    <name type="scientific">Gordonia oryzae</name>
    <dbReference type="NCBI Taxonomy" id="2487349"/>
    <lineage>
        <taxon>Bacteria</taxon>
        <taxon>Bacillati</taxon>
        <taxon>Actinomycetota</taxon>
        <taxon>Actinomycetes</taxon>
        <taxon>Mycobacteriales</taxon>
        <taxon>Gordoniaceae</taxon>
        <taxon>Gordonia</taxon>
    </lineage>
</organism>
<evidence type="ECO:0000256" key="4">
    <source>
        <dbReference type="ARBA" id="ARBA00022692"/>
    </source>
</evidence>
<feature type="region of interest" description="Disordered" evidence="7">
    <location>
        <begin position="736"/>
        <end position="784"/>
    </location>
</feature>
<dbReference type="PRINTS" id="PR00702">
    <property type="entry name" value="ACRIFLAVINRP"/>
</dbReference>
<feature type="transmembrane region" description="Helical" evidence="8">
    <location>
        <begin position="312"/>
        <end position="337"/>
    </location>
</feature>
<evidence type="ECO:0000256" key="1">
    <source>
        <dbReference type="ARBA" id="ARBA00004651"/>
    </source>
</evidence>
<evidence type="ECO:0000256" key="2">
    <source>
        <dbReference type="ARBA" id="ARBA00010157"/>
    </source>
</evidence>
<comment type="subcellular location">
    <subcellularLocation>
        <location evidence="1">Cell membrane</location>
        <topology evidence="1">Multi-pass membrane protein</topology>
    </subcellularLocation>
</comment>
<keyword evidence="5 8" id="KW-1133">Transmembrane helix</keyword>
<dbReference type="GO" id="GO:0022857">
    <property type="term" value="F:transmembrane transporter activity"/>
    <property type="evidence" value="ECO:0007669"/>
    <property type="project" value="InterPro"/>
</dbReference>
<keyword evidence="3" id="KW-1003">Cell membrane</keyword>
<keyword evidence="4 8" id="KW-0812">Transmembrane</keyword>
<sequence>MLDRLTRFVTGLPKTVLAVAFVLLVCCGLYGASAADHLLAGGYEDPNSESAKAASVIDKTFDRGGPQFVLKLDGAPGVDMATDPTAKTTGQLIISELGSSGHVQQPILSVWTNPDLAPALLSKDRSSALIVTTLTGGEIDAPRYAGELAQRYNGTREGITIRAGGQAMVFHDVNAQTTRDLAVAEAIAIPISFLVLIVVFGGVVAALLPILVGVVAIVATFAMLRVIGSMTDVSIFALNLTTAMGLALAIDYTLLLVTRYREELAAGRDTRSAIAMMMHTAGRTVTFSGVTVALSLCALAIFPMYFLRSFAYAGLGVVVVAVLAALLLTPALLMLLGPRIDALDARRPLRRLLGRGEPAPVPIEQGRWYRFVSAVLRHAVPVGAGVILVLLVLGAPFASITFGFPDDRVLPKTATVHQVSEEMRTDFAENLSGALTVVIDGGTDRTRMEYAQTLSRVDGISSVSGAAGTFVDGRQVAPPQPGDLQRAADGTTALLSVSGSARPLTDAGADELAALRAAPVPEGMTSQFAGLQARNTDTVDSIYAHLPWVLGVIALATFVLLFLFTGSVVLPLKALVLNVLSLSATFGAMVWFFQEGHLGGLGTTATGFLVATMPVLMFCIAFGLSMDYEVFLLGRIREEWLASDRTRAANDHAVAVGLARTGRVVTAAALLMSIVFAGIAASEVSFMRMFGVGLTLAVLMDATVIRMLLVPAFMRIAGRANWWAPRPLRALHDRIGLTEAGPPDPRIADERTTAQDPTDHQPAQDRQETRDHPEAADQIPPRIG</sequence>
<evidence type="ECO:0000313" key="11">
    <source>
        <dbReference type="Proteomes" id="UP000267536"/>
    </source>
</evidence>
<feature type="transmembrane region" description="Helical" evidence="8">
    <location>
        <begin position="575"/>
        <end position="593"/>
    </location>
</feature>
<dbReference type="RefSeq" id="WP_123926452.1">
    <property type="nucleotide sequence ID" value="NZ_JBPSDP010000003.1"/>
</dbReference>
<feature type="compositionally biased region" description="Basic and acidic residues" evidence="7">
    <location>
        <begin position="746"/>
        <end position="775"/>
    </location>
</feature>
<feature type="transmembrane region" description="Helical" evidence="8">
    <location>
        <begin position="379"/>
        <end position="404"/>
    </location>
</feature>
<dbReference type="Proteomes" id="UP000267536">
    <property type="component" value="Unassembled WGS sequence"/>
</dbReference>
<evidence type="ECO:0000256" key="8">
    <source>
        <dbReference type="SAM" id="Phobius"/>
    </source>
</evidence>
<evidence type="ECO:0000259" key="9">
    <source>
        <dbReference type="PROSITE" id="PS50156"/>
    </source>
</evidence>
<comment type="caution">
    <text evidence="10">The sequence shown here is derived from an EMBL/GenBank/DDBJ whole genome shotgun (WGS) entry which is preliminary data.</text>
</comment>
<keyword evidence="11" id="KW-1185">Reference proteome</keyword>
<feature type="transmembrane region" description="Helical" evidence="8">
    <location>
        <begin position="687"/>
        <end position="709"/>
    </location>
</feature>
<evidence type="ECO:0000313" key="10">
    <source>
        <dbReference type="EMBL" id="RPA65411.1"/>
    </source>
</evidence>
<feature type="transmembrane region" description="Helical" evidence="8">
    <location>
        <begin position="285"/>
        <end position="306"/>
    </location>
</feature>
<feature type="transmembrane region" description="Helical" evidence="8">
    <location>
        <begin position="207"/>
        <end position="227"/>
    </location>
</feature>
<dbReference type="InterPro" id="IPR001036">
    <property type="entry name" value="Acrflvin-R"/>
</dbReference>
<keyword evidence="6 8" id="KW-0472">Membrane</keyword>
<feature type="transmembrane region" description="Helical" evidence="8">
    <location>
        <begin position="181"/>
        <end position="200"/>
    </location>
</feature>
<name>A0A3N4H222_9ACTN</name>
<evidence type="ECO:0000256" key="5">
    <source>
        <dbReference type="ARBA" id="ARBA00022989"/>
    </source>
</evidence>
<reference evidence="10 11" key="1">
    <citation type="submission" date="2018-11" db="EMBL/GenBank/DDBJ databases">
        <title>Draft genome sequence of Gordonia sp. RS15-1S isolated from rice stems.</title>
        <authorList>
            <person name="Muangham S."/>
        </authorList>
    </citation>
    <scope>NUCLEOTIDE SEQUENCE [LARGE SCALE GENOMIC DNA]</scope>
    <source>
        <strain evidence="10 11">RS15-1S</strain>
    </source>
</reference>
<comment type="similarity">
    <text evidence="2">Belongs to the resistance-nodulation-cell division (RND) (TC 2.A.6) family. MmpL subfamily.</text>
</comment>
<dbReference type="Gene3D" id="1.20.1640.10">
    <property type="entry name" value="Multidrug efflux transporter AcrB transmembrane domain"/>
    <property type="match status" value="2"/>
</dbReference>
<evidence type="ECO:0000256" key="7">
    <source>
        <dbReference type="SAM" id="MobiDB-lite"/>
    </source>
</evidence>
<protein>
    <submittedName>
        <fullName evidence="10">MMPL family transporter</fullName>
    </submittedName>
</protein>
<dbReference type="InterPro" id="IPR050545">
    <property type="entry name" value="Mycobact_MmpL"/>
</dbReference>
<dbReference type="AlphaFoldDB" id="A0A3N4H222"/>
<feature type="transmembrane region" description="Helical" evidence="8">
    <location>
        <begin position="233"/>
        <end position="258"/>
    </location>
</feature>
<evidence type="ECO:0000256" key="6">
    <source>
        <dbReference type="ARBA" id="ARBA00023136"/>
    </source>
</evidence>
<dbReference type="SUPFAM" id="SSF82866">
    <property type="entry name" value="Multidrug efflux transporter AcrB transmembrane domain"/>
    <property type="match status" value="2"/>
</dbReference>
<accession>A0A3N4H222</accession>
<evidence type="ECO:0000256" key="3">
    <source>
        <dbReference type="ARBA" id="ARBA00022475"/>
    </source>
</evidence>
<dbReference type="InterPro" id="IPR000731">
    <property type="entry name" value="SSD"/>
</dbReference>
<dbReference type="Pfam" id="PF03176">
    <property type="entry name" value="MMPL"/>
    <property type="match status" value="2"/>
</dbReference>
<feature type="transmembrane region" description="Helical" evidence="8">
    <location>
        <begin position="605"/>
        <end position="625"/>
    </location>
</feature>
<feature type="transmembrane region" description="Helical" evidence="8">
    <location>
        <begin position="542"/>
        <end position="563"/>
    </location>
</feature>
<dbReference type="PANTHER" id="PTHR33406">
    <property type="entry name" value="MEMBRANE PROTEIN MJ1562-RELATED"/>
    <property type="match status" value="1"/>
</dbReference>